<dbReference type="PANTHER" id="PTHR43591">
    <property type="entry name" value="METHYLTRANSFERASE"/>
    <property type="match status" value="1"/>
</dbReference>
<dbReference type="RefSeq" id="XP_016590676.1">
    <property type="nucleotide sequence ID" value="XM_016734040.1"/>
</dbReference>
<reference evidence="3 4" key="2">
    <citation type="journal article" date="2015" name="Eukaryot. Cell">
        <title>Asexual propagation of a virulent clone complex in a human and feline outbreak of sporotrichosis.</title>
        <authorList>
            <person name="Teixeira Mde M."/>
            <person name="Rodrigues A.M."/>
            <person name="Tsui C.K."/>
            <person name="de Almeida L.G."/>
            <person name="Van Diepeningen A.D."/>
            <person name="van den Ende B.G."/>
            <person name="Fernandes G.F."/>
            <person name="Kano R."/>
            <person name="Hamelin R.C."/>
            <person name="Lopes-Bezerra L.M."/>
            <person name="Vasconcelos A.T."/>
            <person name="de Hoog S."/>
            <person name="de Camargo Z.P."/>
            <person name="Felipe M.S."/>
        </authorList>
    </citation>
    <scope>NUCLEOTIDE SEQUENCE [LARGE SCALE GENOMIC DNA]</scope>
    <source>
        <strain evidence="3 4">1099-18</strain>
    </source>
</reference>
<organism evidence="3 4">
    <name type="scientific">Sporothrix schenckii 1099-18</name>
    <dbReference type="NCBI Taxonomy" id="1397361"/>
    <lineage>
        <taxon>Eukaryota</taxon>
        <taxon>Fungi</taxon>
        <taxon>Dikarya</taxon>
        <taxon>Ascomycota</taxon>
        <taxon>Pezizomycotina</taxon>
        <taxon>Sordariomycetes</taxon>
        <taxon>Sordariomycetidae</taxon>
        <taxon>Ophiostomatales</taxon>
        <taxon>Ophiostomataceae</taxon>
        <taxon>Sporothrix</taxon>
    </lineage>
</organism>
<dbReference type="Proteomes" id="UP000033710">
    <property type="component" value="Unassembled WGS sequence"/>
</dbReference>
<dbReference type="PANTHER" id="PTHR43591:SF24">
    <property type="entry name" value="2-METHOXY-6-POLYPRENYL-1,4-BENZOQUINOL METHYLASE, MITOCHONDRIAL"/>
    <property type="match status" value="1"/>
</dbReference>
<reference evidence="3 4" key="1">
    <citation type="journal article" date="2014" name="BMC Genomics">
        <title>Comparative genomics of the major fungal agents of human and animal Sporotrichosis: Sporothrix schenckii and Sporothrix brasiliensis.</title>
        <authorList>
            <person name="Teixeira M.M."/>
            <person name="de Almeida L.G."/>
            <person name="Kubitschek-Barreira P."/>
            <person name="Alves F.L."/>
            <person name="Kioshima E.S."/>
            <person name="Abadio A.K."/>
            <person name="Fernandes L."/>
            <person name="Derengowski L.S."/>
            <person name="Ferreira K.S."/>
            <person name="Souza R.C."/>
            <person name="Ruiz J.C."/>
            <person name="de Andrade N.C."/>
            <person name="Paes H.C."/>
            <person name="Nicola A.M."/>
            <person name="Albuquerque P."/>
            <person name="Gerber A.L."/>
            <person name="Martins V.P."/>
            <person name="Peconick L.D."/>
            <person name="Neto A.V."/>
            <person name="Chaucanez C.B."/>
            <person name="Silva P.A."/>
            <person name="Cunha O.L."/>
            <person name="de Oliveira F.F."/>
            <person name="dos Santos T.C."/>
            <person name="Barros A.L."/>
            <person name="Soares M.A."/>
            <person name="de Oliveira L.M."/>
            <person name="Marini M.M."/>
            <person name="Villalobos-Duno H."/>
            <person name="Cunha M.M."/>
            <person name="de Hoog S."/>
            <person name="da Silveira J.F."/>
            <person name="Henrissat B."/>
            <person name="Nino-Vega G.A."/>
            <person name="Cisalpino P.S."/>
            <person name="Mora-Montes H.M."/>
            <person name="Almeida S.R."/>
            <person name="Stajich J.E."/>
            <person name="Lopes-Bezerra L.M."/>
            <person name="Vasconcelos A.T."/>
            <person name="Felipe M.S."/>
        </authorList>
    </citation>
    <scope>NUCLEOTIDE SEQUENCE [LARGE SCALE GENOMIC DNA]</scope>
    <source>
        <strain evidence="3 4">1099-18</strain>
    </source>
</reference>
<dbReference type="EMBL" id="AXCR01000004">
    <property type="protein sequence ID" value="KJR88000.1"/>
    <property type="molecule type" value="Genomic_DNA"/>
</dbReference>
<dbReference type="GO" id="GO:0008168">
    <property type="term" value="F:methyltransferase activity"/>
    <property type="evidence" value="ECO:0007669"/>
    <property type="project" value="TreeGrafter"/>
</dbReference>
<gene>
    <name evidence="3" type="ORF">SPSK_07376</name>
</gene>
<dbReference type="CDD" id="cd02440">
    <property type="entry name" value="AdoMet_MTases"/>
    <property type="match status" value="1"/>
</dbReference>
<dbReference type="GeneID" id="27669317"/>
<evidence type="ECO:0000259" key="2">
    <source>
        <dbReference type="Pfam" id="PF13649"/>
    </source>
</evidence>
<proteinExistence type="inferred from homology"/>
<dbReference type="KEGG" id="ssck:SPSK_07376"/>
<evidence type="ECO:0000313" key="4">
    <source>
        <dbReference type="Proteomes" id="UP000033710"/>
    </source>
</evidence>
<feature type="domain" description="Methyltransferase" evidence="2">
    <location>
        <begin position="141"/>
        <end position="213"/>
    </location>
</feature>
<dbReference type="AlphaFoldDB" id="A0A0F2MGP5"/>
<comment type="similarity">
    <text evidence="1">Belongs to the methyltransferase superfamily. LaeA methyltransferase family.</text>
</comment>
<dbReference type="InterPro" id="IPR029063">
    <property type="entry name" value="SAM-dependent_MTases_sf"/>
</dbReference>
<dbReference type="Pfam" id="PF13649">
    <property type="entry name" value="Methyltransf_25"/>
    <property type="match status" value="1"/>
</dbReference>
<dbReference type="InterPro" id="IPR041698">
    <property type="entry name" value="Methyltransf_25"/>
</dbReference>
<protein>
    <recommendedName>
        <fullName evidence="2">Methyltransferase domain-containing protein</fullName>
    </recommendedName>
</protein>
<name>A0A0F2MGP5_SPOSC</name>
<evidence type="ECO:0000313" key="3">
    <source>
        <dbReference type="EMBL" id="KJR88000.1"/>
    </source>
</evidence>
<comment type="caution">
    <text evidence="3">The sequence shown here is derived from an EMBL/GenBank/DDBJ whole genome shotgun (WGS) entry which is preliminary data.</text>
</comment>
<accession>A0A0F2MGP5</accession>
<evidence type="ECO:0000256" key="1">
    <source>
        <dbReference type="ARBA" id="ARBA00038158"/>
    </source>
</evidence>
<dbReference type="OrthoDB" id="506498at2759"/>
<dbReference type="VEuPathDB" id="FungiDB:SPSK_07376"/>
<sequence length="371" mass="42031">MAAESYDPTVPLDESLKETVTFHGREYQQYSLQNNVYFSPIDEDEVERLQVAHEAFRKVFDNRLIFPPVHRLRKVLDCGFGTGAWAAEVAAEYPRCECPGNIGSETFQDHDFNPTASLASKTKQQKAVDDCVFESYARIKKDHKVLGIDVSPHMAQDDDLPNLDFQVDDLNRRFTFDTGEFDLVHSQMVAGGINAGRWKSYLKDMYRVIRPGGWCQIVEIYYQAQSDNGSLTDGHGKSDSGLRQWSKLYMQGVSDLKDPRAPVRMDALVRHAGFTEVESRVMQMPMCGWPTGMTAFLRGHWVVAFANTGIKDPRMNEVGRINRENVQRLLSSQAMYIFTEKLGMPYDQAQVLIAQARLEANNPAIKMPETG</sequence>
<dbReference type="Gene3D" id="3.40.50.150">
    <property type="entry name" value="Vaccinia Virus protein VP39"/>
    <property type="match status" value="1"/>
</dbReference>
<dbReference type="SUPFAM" id="SSF53335">
    <property type="entry name" value="S-adenosyl-L-methionine-dependent methyltransferases"/>
    <property type="match status" value="1"/>
</dbReference>